<dbReference type="InterPro" id="IPR036317">
    <property type="entry name" value="Cullin_homology_sf"/>
</dbReference>
<dbReference type="Proteomes" id="UP000298663">
    <property type="component" value="Unassembled WGS sequence"/>
</dbReference>
<dbReference type="InterPro" id="IPR036388">
    <property type="entry name" value="WH-like_DNA-bd_sf"/>
</dbReference>
<reference evidence="8 9" key="1">
    <citation type="journal article" date="2015" name="Genome Biol.">
        <title>Comparative genomics of Steinernema reveals deeply conserved gene regulatory networks.</title>
        <authorList>
            <person name="Dillman A.R."/>
            <person name="Macchietto M."/>
            <person name="Porter C.F."/>
            <person name="Rogers A."/>
            <person name="Williams B."/>
            <person name="Antoshechkin I."/>
            <person name="Lee M.M."/>
            <person name="Goodwin Z."/>
            <person name="Lu X."/>
            <person name="Lewis E.E."/>
            <person name="Goodrich-Blair H."/>
            <person name="Stock S.P."/>
            <person name="Adams B.J."/>
            <person name="Sternberg P.W."/>
            <person name="Mortazavi A."/>
        </authorList>
    </citation>
    <scope>NUCLEOTIDE SEQUENCE [LARGE SCALE GENOMIC DNA]</scope>
    <source>
        <strain evidence="8 9">ALL</strain>
    </source>
</reference>
<feature type="domain" description="Cullin family profile" evidence="7">
    <location>
        <begin position="424"/>
        <end position="646"/>
    </location>
</feature>
<evidence type="ECO:0000256" key="5">
    <source>
        <dbReference type="PROSITE-ProRule" id="PRU00330"/>
    </source>
</evidence>
<dbReference type="OrthoDB" id="27073at2759"/>
<sequence>MESMNFKTEWEQIEVGLDKILYHKNLSIQEYMAMYSKVYAFVKDTNKDEEPSADEIIGEGNGRIVYKALEACLKNFLRDSFQKIHDIREEDSQLRSYANLWRNFEFSSKVTDGLFRYLNRHWISRMIEEQKEVGEIFEVQTFCMVAWKQVLFGEREDGRKLDIAKISMELLNRDRDSEQGVDLDLLRQVANSCVAMGVEYKKEETILIQSAFGQESDEDENGIKLSEREQLKTYEEHFERPLLEWTYDYYRKESTTLRAEFKIVDYMKRTKARIEEEVERSSRFFYHKLTNKRIQAKVEEAFIVDHLDLFKSEFMKLLKTEGYEELNMMYDLCVIVSKANEELKNYFCEYVTEKGLEAMAQIPETQQNDPKIYVTVVLKFYSDYYDVVDRAFKSDNGFRSFFEKACRHVVNNNCITKKFPRFSKSAELLARYVDMMLRKGGNKDNEDIETVFDRVMSVFVLIEDKDNYQKYYNKFLARRLLADLSVNDDSENGMISRMKQACGHDYTHVAVKMYTDIEGSKQLTSAFKEKPRGPINFNVQVLSTVSWPVNLAYTFNIPKSLETLVTDFNAFYTHRHGGRKLTWLLNHSRGEVTFRSASKKYSFTVTTSQMVVLLRYNDADSYTFEQLQGELSMPQEVLSSALGSFVKADLLNLPSGTSFNPSLAKETPFTINRKFASKRMKVDLSKLQTAARSDTEVKKEQNEMEQILEKDRELVIQAAIVRVMKMRKKLQHTTLITEVLKQVSSRFNPKIPMVKKCVSLLMEKEYLKRCEDDVDFYEYIS</sequence>
<dbReference type="Pfam" id="PF10557">
    <property type="entry name" value="Cullin_Nedd8"/>
    <property type="match status" value="1"/>
</dbReference>
<evidence type="ECO:0000256" key="6">
    <source>
        <dbReference type="RuleBase" id="RU003829"/>
    </source>
</evidence>
<organism evidence="8 9">
    <name type="scientific">Steinernema carpocapsae</name>
    <name type="common">Entomopathogenic nematode</name>
    <dbReference type="NCBI Taxonomy" id="34508"/>
    <lineage>
        <taxon>Eukaryota</taxon>
        <taxon>Metazoa</taxon>
        <taxon>Ecdysozoa</taxon>
        <taxon>Nematoda</taxon>
        <taxon>Chromadorea</taxon>
        <taxon>Rhabditida</taxon>
        <taxon>Tylenchina</taxon>
        <taxon>Panagrolaimomorpha</taxon>
        <taxon>Strongyloidoidea</taxon>
        <taxon>Steinernematidae</taxon>
        <taxon>Steinernema</taxon>
    </lineage>
</organism>
<dbReference type="InterPro" id="IPR059120">
    <property type="entry name" value="Cullin-like_AB"/>
</dbReference>
<dbReference type="InterPro" id="IPR036390">
    <property type="entry name" value="WH_DNA-bd_sf"/>
</dbReference>
<dbReference type="PROSITE" id="PS50069">
    <property type="entry name" value="CULLIN_2"/>
    <property type="match status" value="1"/>
</dbReference>
<evidence type="ECO:0000256" key="2">
    <source>
        <dbReference type="ARBA" id="ARBA00022499"/>
    </source>
</evidence>
<dbReference type="Gene3D" id="1.20.1310.10">
    <property type="entry name" value="Cullin Repeats"/>
    <property type="match status" value="4"/>
</dbReference>
<dbReference type="SUPFAM" id="SSF74788">
    <property type="entry name" value="Cullin repeat-like"/>
    <property type="match status" value="1"/>
</dbReference>
<dbReference type="EMBL" id="AZBU02000003">
    <property type="protein sequence ID" value="TKR87749.1"/>
    <property type="molecule type" value="Genomic_DNA"/>
</dbReference>
<dbReference type="GO" id="GO:0031625">
    <property type="term" value="F:ubiquitin protein ligase binding"/>
    <property type="evidence" value="ECO:0007669"/>
    <property type="project" value="InterPro"/>
</dbReference>
<evidence type="ECO:0000313" key="8">
    <source>
        <dbReference type="EMBL" id="TKR87749.1"/>
    </source>
</evidence>
<dbReference type="Pfam" id="PF26557">
    <property type="entry name" value="Cullin_AB"/>
    <property type="match status" value="1"/>
</dbReference>
<protein>
    <recommendedName>
        <fullName evidence="7">Cullin family profile domain-containing protein</fullName>
    </recommendedName>
</protein>
<dbReference type="FunFam" id="1.10.10.10:FF:000014">
    <property type="entry name" value="Cullin 1"/>
    <property type="match status" value="1"/>
</dbReference>
<keyword evidence="4" id="KW-0832">Ubl conjugation</keyword>
<name>A0A4U5NW13_STECR</name>
<evidence type="ECO:0000256" key="1">
    <source>
        <dbReference type="ARBA" id="ARBA00006019"/>
    </source>
</evidence>
<dbReference type="InterPro" id="IPR016158">
    <property type="entry name" value="Cullin_homology"/>
</dbReference>
<dbReference type="STRING" id="34508.A0A4U5NW13"/>
<dbReference type="Gene3D" id="1.10.10.10">
    <property type="entry name" value="Winged helix-like DNA-binding domain superfamily/Winged helix DNA-binding domain"/>
    <property type="match status" value="1"/>
</dbReference>
<evidence type="ECO:0000256" key="4">
    <source>
        <dbReference type="ARBA" id="ARBA00022843"/>
    </source>
</evidence>
<dbReference type="PANTHER" id="PTHR11932">
    <property type="entry name" value="CULLIN"/>
    <property type="match status" value="1"/>
</dbReference>
<gene>
    <name evidence="8" type="ORF">L596_012101</name>
</gene>
<dbReference type="Pfam" id="PF00888">
    <property type="entry name" value="Cullin"/>
    <property type="match status" value="1"/>
</dbReference>
<dbReference type="InterPro" id="IPR019559">
    <property type="entry name" value="Cullin_neddylation_domain"/>
</dbReference>
<accession>A0A4U5NW13</accession>
<dbReference type="InterPro" id="IPR016159">
    <property type="entry name" value="Cullin_repeat-like_dom_sf"/>
</dbReference>
<comment type="similarity">
    <text evidence="1 5 6">Belongs to the cullin family.</text>
</comment>
<dbReference type="SUPFAM" id="SSF46785">
    <property type="entry name" value="Winged helix' DNA-binding domain"/>
    <property type="match status" value="1"/>
</dbReference>
<keyword evidence="3" id="KW-0833">Ubl conjugation pathway</keyword>
<reference evidence="8 9" key="2">
    <citation type="journal article" date="2019" name="G3 (Bethesda)">
        <title>Hybrid Assembly of the Genome of the Entomopathogenic Nematode Steinernema carpocapsae Identifies the X-Chromosome.</title>
        <authorList>
            <person name="Serra L."/>
            <person name="Macchietto M."/>
            <person name="Macias-Munoz A."/>
            <person name="McGill C.J."/>
            <person name="Rodriguez I.M."/>
            <person name="Rodriguez B."/>
            <person name="Murad R."/>
            <person name="Mortazavi A."/>
        </authorList>
    </citation>
    <scope>NUCLEOTIDE SEQUENCE [LARGE SCALE GENOMIC DNA]</scope>
    <source>
        <strain evidence="8 9">ALL</strain>
    </source>
</reference>
<dbReference type="InterPro" id="IPR045093">
    <property type="entry name" value="Cullin"/>
</dbReference>
<dbReference type="AlphaFoldDB" id="A0A4U5NW13"/>
<dbReference type="SUPFAM" id="SSF75632">
    <property type="entry name" value="Cullin homology domain"/>
    <property type="match status" value="1"/>
</dbReference>
<dbReference type="GO" id="GO:0006511">
    <property type="term" value="P:ubiquitin-dependent protein catabolic process"/>
    <property type="evidence" value="ECO:0007669"/>
    <property type="project" value="InterPro"/>
</dbReference>
<dbReference type="SMART" id="SM00182">
    <property type="entry name" value="CULLIN"/>
    <property type="match status" value="1"/>
</dbReference>
<dbReference type="InterPro" id="IPR001373">
    <property type="entry name" value="Cullin_N"/>
</dbReference>
<dbReference type="SMART" id="SM00884">
    <property type="entry name" value="Cullin_Nedd8"/>
    <property type="match status" value="1"/>
</dbReference>
<dbReference type="Gene3D" id="3.30.230.130">
    <property type="entry name" value="Cullin, Chain C, Domain 2"/>
    <property type="match status" value="1"/>
</dbReference>
<dbReference type="FunFam" id="1.20.1310.10:FF:000002">
    <property type="entry name" value="cullin-3 isoform X1"/>
    <property type="match status" value="1"/>
</dbReference>
<evidence type="ECO:0000313" key="9">
    <source>
        <dbReference type="Proteomes" id="UP000298663"/>
    </source>
</evidence>
<comment type="caution">
    <text evidence="8">The sequence shown here is derived from an EMBL/GenBank/DDBJ whole genome shotgun (WGS) entry which is preliminary data.</text>
</comment>
<proteinExistence type="inferred from homology"/>
<keyword evidence="9" id="KW-1185">Reference proteome</keyword>
<evidence type="ECO:0000256" key="3">
    <source>
        <dbReference type="ARBA" id="ARBA00022786"/>
    </source>
</evidence>
<keyword evidence="2" id="KW-1017">Isopeptide bond</keyword>
<evidence type="ECO:0000259" key="7">
    <source>
        <dbReference type="PROSITE" id="PS50069"/>
    </source>
</evidence>